<keyword evidence="1" id="KW-0472">Membrane</keyword>
<accession>A0A1H5WTG8</accession>
<dbReference type="Proteomes" id="UP000236726">
    <property type="component" value="Unassembled WGS sequence"/>
</dbReference>
<proteinExistence type="predicted"/>
<feature type="transmembrane region" description="Helical" evidence="1">
    <location>
        <begin position="209"/>
        <end position="229"/>
    </location>
</feature>
<keyword evidence="1" id="KW-1133">Transmembrane helix</keyword>
<dbReference type="EMBL" id="FNUL01000018">
    <property type="protein sequence ID" value="SEG02613.1"/>
    <property type="molecule type" value="Genomic_DNA"/>
</dbReference>
<protein>
    <recommendedName>
        <fullName evidence="4">ABC-2 family transporter protein</fullName>
    </recommendedName>
</protein>
<evidence type="ECO:0000256" key="1">
    <source>
        <dbReference type="SAM" id="Phobius"/>
    </source>
</evidence>
<reference evidence="2 3" key="1">
    <citation type="submission" date="2016-10" db="EMBL/GenBank/DDBJ databases">
        <authorList>
            <person name="de Groot N.N."/>
        </authorList>
    </citation>
    <scope>NUCLEOTIDE SEQUENCE [LARGE SCALE GENOMIC DNA]</scope>
    <source>
        <strain evidence="2 3">D15d</strain>
    </source>
</reference>
<evidence type="ECO:0000313" key="2">
    <source>
        <dbReference type="EMBL" id="SEG02613.1"/>
    </source>
</evidence>
<dbReference type="RefSeq" id="WP_103953416.1">
    <property type="nucleotide sequence ID" value="NZ_FNUL01000018.1"/>
</dbReference>
<organism evidence="2 3">
    <name type="scientific">Lachnospira multipara</name>
    <dbReference type="NCBI Taxonomy" id="28051"/>
    <lineage>
        <taxon>Bacteria</taxon>
        <taxon>Bacillati</taxon>
        <taxon>Bacillota</taxon>
        <taxon>Clostridia</taxon>
        <taxon>Lachnospirales</taxon>
        <taxon>Lachnospiraceae</taxon>
        <taxon>Lachnospira</taxon>
    </lineage>
</organism>
<gene>
    <name evidence="2" type="ORF">SAMN05216537_11827</name>
</gene>
<keyword evidence="3" id="KW-1185">Reference proteome</keyword>
<feature type="transmembrane region" description="Helical" evidence="1">
    <location>
        <begin position="12"/>
        <end position="35"/>
    </location>
</feature>
<name>A0A1H5WTG8_9FIRM</name>
<dbReference type="AlphaFoldDB" id="A0A1H5WTG8"/>
<evidence type="ECO:0000313" key="3">
    <source>
        <dbReference type="Proteomes" id="UP000236726"/>
    </source>
</evidence>
<evidence type="ECO:0008006" key="4">
    <source>
        <dbReference type="Google" id="ProtNLM"/>
    </source>
</evidence>
<feature type="transmembrane region" description="Helical" evidence="1">
    <location>
        <begin position="119"/>
        <end position="141"/>
    </location>
</feature>
<sequence length="276" mass="31713">MKNLYRFEFKRLLHSIGFWVALCTGMIISIIDIIFNGIPMSKYVVEPSEALEYTLFSPIKVCENWMGATYYWNGKILLLMLPLLATMPFAYTFYKDNVNGVYNSICTRISKKFYKRCKFVVTFLSGAFVTGFPFLFNYMAYLTLMPSINPEPGSVSDHLGTKSYFADIYYEHVNVYILVSIIMIALFGGAMAVTALYASFYVNKIYTVYVYPCLLYIGMICLCDILGIQEWEPNIFLDSSINYQRLVPFIVEFIIVMLVAIYEFFVSGRNKEGVGL</sequence>
<feature type="transmembrane region" description="Helical" evidence="1">
    <location>
        <begin position="76"/>
        <end position="94"/>
    </location>
</feature>
<feature type="transmembrane region" description="Helical" evidence="1">
    <location>
        <begin position="175"/>
        <end position="197"/>
    </location>
</feature>
<keyword evidence="1" id="KW-0812">Transmembrane</keyword>
<feature type="transmembrane region" description="Helical" evidence="1">
    <location>
        <begin position="249"/>
        <end position="266"/>
    </location>
</feature>